<dbReference type="EMBL" id="JAVFKY010000002">
    <property type="protein sequence ID" value="KAK5581375.1"/>
    <property type="molecule type" value="Genomic_DNA"/>
</dbReference>
<evidence type="ECO:0000256" key="1">
    <source>
        <dbReference type="ARBA" id="ARBA00006638"/>
    </source>
</evidence>
<evidence type="ECO:0000256" key="2">
    <source>
        <dbReference type="ARBA" id="ARBA00022763"/>
    </source>
</evidence>
<comment type="caution">
    <text evidence="6">The sequence shown here is derived from an EMBL/GenBank/DDBJ whole genome shotgun (WGS) entry which is preliminary data.</text>
</comment>
<dbReference type="AlphaFoldDB" id="A0AAN7Z225"/>
<dbReference type="GO" id="GO:0003723">
    <property type="term" value="F:RNA binding"/>
    <property type="evidence" value="ECO:0007669"/>
    <property type="project" value="UniProtKB-UniRule"/>
</dbReference>
<dbReference type="InterPro" id="IPR041247">
    <property type="entry name" value="Rad52_fam"/>
</dbReference>
<accession>A0AAN7Z225</accession>
<dbReference type="Pfam" id="PF04098">
    <property type="entry name" value="Rad52_Rad22"/>
    <property type="match status" value="1"/>
</dbReference>
<dbReference type="Pfam" id="PF00076">
    <property type="entry name" value="RRM_1"/>
    <property type="match status" value="1"/>
</dbReference>
<protein>
    <recommendedName>
        <fullName evidence="5">RRM domain-containing protein</fullName>
    </recommendedName>
</protein>
<dbReference type="InterPro" id="IPR042525">
    <property type="entry name" value="Rad52_Rad59_Rad22_sf"/>
</dbReference>
<dbReference type="Proteomes" id="UP001344447">
    <property type="component" value="Unassembled WGS sequence"/>
</dbReference>
<name>A0AAN7Z225_9MYCE</name>
<dbReference type="InterPro" id="IPR035979">
    <property type="entry name" value="RBD_domain_sf"/>
</dbReference>
<dbReference type="SMART" id="SM00360">
    <property type="entry name" value="RRM"/>
    <property type="match status" value="1"/>
</dbReference>
<evidence type="ECO:0000256" key="3">
    <source>
        <dbReference type="ARBA" id="ARBA00023204"/>
    </source>
</evidence>
<dbReference type="InterPro" id="IPR040224">
    <property type="entry name" value="RDM1"/>
</dbReference>
<evidence type="ECO:0000259" key="5">
    <source>
        <dbReference type="PROSITE" id="PS50102"/>
    </source>
</evidence>
<dbReference type="SUPFAM" id="SSF54928">
    <property type="entry name" value="RNA-binding domain, RBD"/>
    <property type="match status" value="1"/>
</dbReference>
<keyword evidence="7" id="KW-1185">Reference proteome</keyword>
<dbReference type="Gene3D" id="3.30.70.330">
    <property type="match status" value="1"/>
</dbReference>
<dbReference type="Gene3D" id="3.30.390.80">
    <property type="entry name" value="DNA repair protein Rad52/59/22"/>
    <property type="match status" value="1"/>
</dbReference>
<reference evidence="6 7" key="1">
    <citation type="submission" date="2023-11" db="EMBL/GenBank/DDBJ databases">
        <title>Dfirmibasis_genome.</title>
        <authorList>
            <person name="Edelbroek B."/>
            <person name="Kjellin J."/>
            <person name="Jerlstrom-Hultqvist J."/>
            <person name="Soderbom F."/>
        </authorList>
    </citation>
    <scope>NUCLEOTIDE SEQUENCE [LARGE SCALE GENOMIC DNA]</scope>
    <source>
        <strain evidence="6 7">TNS-C-14</strain>
    </source>
</reference>
<organism evidence="6 7">
    <name type="scientific">Dictyostelium firmibasis</name>
    <dbReference type="NCBI Taxonomy" id="79012"/>
    <lineage>
        <taxon>Eukaryota</taxon>
        <taxon>Amoebozoa</taxon>
        <taxon>Evosea</taxon>
        <taxon>Eumycetozoa</taxon>
        <taxon>Dictyostelia</taxon>
        <taxon>Dictyosteliales</taxon>
        <taxon>Dictyosteliaceae</taxon>
        <taxon>Dictyostelium</taxon>
    </lineage>
</organism>
<evidence type="ECO:0000256" key="4">
    <source>
        <dbReference type="PROSITE-ProRule" id="PRU00176"/>
    </source>
</evidence>
<dbReference type="PANTHER" id="PTHR31164">
    <property type="entry name" value="RAD52 MOTIF-CONTAINING PROTEIN 1"/>
    <property type="match status" value="1"/>
</dbReference>
<comment type="similarity">
    <text evidence="1">Belongs to the RAD52 family.</text>
</comment>
<proteinExistence type="inferred from homology"/>
<dbReference type="GO" id="GO:0005730">
    <property type="term" value="C:nucleolus"/>
    <property type="evidence" value="ECO:0007669"/>
    <property type="project" value="TreeGrafter"/>
</dbReference>
<keyword evidence="2" id="KW-0227">DNA damage</keyword>
<dbReference type="GO" id="GO:0006310">
    <property type="term" value="P:DNA recombination"/>
    <property type="evidence" value="ECO:0007669"/>
    <property type="project" value="UniProtKB-ARBA"/>
</dbReference>
<dbReference type="InterPro" id="IPR000504">
    <property type="entry name" value="RRM_dom"/>
</dbReference>
<evidence type="ECO:0000313" key="6">
    <source>
        <dbReference type="EMBL" id="KAK5581375.1"/>
    </source>
</evidence>
<keyword evidence="3" id="KW-0234">DNA repair</keyword>
<gene>
    <name evidence="6" type="ORF">RB653_001407</name>
</gene>
<dbReference type="PROSITE" id="PS50102">
    <property type="entry name" value="RRM"/>
    <property type="match status" value="1"/>
</dbReference>
<dbReference type="InterPro" id="IPR012677">
    <property type="entry name" value="Nucleotide-bd_a/b_plait_sf"/>
</dbReference>
<keyword evidence="4" id="KW-0694">RNA-binding</keyword>
<dbReference type="PANTHER" id="PTHR31164:SF1">
    <property type="entry name" value="RAD52 MOTIF-CONTAINING PROTEIN 1"/>
    <property type="match status" value="1"/>
</dbReference>
<dbReference type="GO" id="GO:0006302">
    <property type="term" value="P:double-strand break repair"/>
    <property type="evidence" value="ECO:0007669"/>
    <property type="project" value="UniProtKB-ARBA"/>
</dbReference>
<sequence>MYSHQQKQTQNGVDIAMTPTSSSTIMTIPSSFPTQSTQSNKMKIHKTIPLKDMELFLFTIPSKEKTLMLTDLDENTTKIDLEKAFSVFGLIYDIVVYKNKNSKQILGLIKYCLENSAISALNHHNSIEKIKINGKECSSVVLSSFKSDKPYEIPFPKSLQIINHLLGFNQWSTEIDRFEHEYTREILLETDLNGIPLQTPIRKYESKWYALVYCTFKQIDVKISTVSHGVGEDSCKIEATKNSKKVAVSNARKLAFTKIGILIINGQSPIPCILDQDSISDNSNKFNSDCNQYMFDNNLIQDNDEQHQDEQQDEFEENEIHDNDMEFDISINNIDDNQDELQVDVDVDVDVDADASVDIDVDISIP</sequence>
<feature type="domain" description="RRM" evidence="5">
    <location>
        <begin position="65"/>
        <end position="158"/>
    </location>
</feature>
<dbReference type="SUPFAM" id="SSF54768">
    <property type="entry name" value="dsRNA-binding domain-like"/>
    <property type="match status" value="1"/>
</dbReference>
<evidence type="ECO:0000313" key="7">
    <source>
        <dbReference type="Proteomes" id="UP001344447"/>
    </source>
</evidence>